<evidence type="ECO:0000256" key="9">
    <source>
        <dbReference type="HAMAP-Rule" id="MF_01200"/>
    </source>
</evidence>
<evidence type="ECO:0000313" key="15">
    <source>
        <dbReference type="Proteomes" id="UP000241436"/>
    </source>
</evidence>
<reference evidence="14 15" key="1">
    <citation type="submission" date="2017-09" db="EMBL/GenBank/DDBJ databases">
        <title>Bloom of a denitrifying methanotroph, Candidatus Methylomirabilis limnetica, in a deep stratified lake.</title>
        <authorList>
            <person name="Graf J.S."/>
            <person name="Marchant H.K."/>
            <person name="Tienken D."/>
            <person name="Hach P.F."/>
            <person name="Brand A."/>
            <person name="Schubert C.J."/>
            <person name="Kuypers M.M."/>
            <person name="Milucka J."/>
        </authorList>
    </citation>
    <scope>NUCLEOTIDE SEQUENCE [LARGE SCALE GENOMIC DNA]</scope>
    <source>
        <strain evidence="14 15">Zug</strain>
    </source>
</reference>
<organism evidence="14 15">
    <name type="scientific">Candidatus Methylomirabilis limnetica</name>
    <dbReference type="NCBI Taxonomy" id="2033718"/>
    <lineage>
        <taxon>Bacteria</taxon>
        <taxon>Candidatus Methylomirabilota</taxon>
        <taxon>Candidatus Methylomirabilia</taxon>
        <taxon>Candidatus Methylomirabilales</taxon>
        <taxon>Candidatus Methylomirabilaceae</taxon>
        <taxon>Candidatus Methylomirabilis</taxon>
    </lineage>
</organism>
<evidence type="ECO:0000256" key="12">
    <source>
        <dbReference type="RuleBase" id="RU000512"/>
    </source>
</evidence>
<dbReference type="Proteomes" id="UP000241436">
    <property type="component" value="Unassembled WGS sequence"/>
</dbReference>
<feature type="binding site" evidence="9 11">
    <location>
        <position position="212"/>
    </location>
    <ligand>
        <name>substrate</name>
    </ligand>
</feature>
<dbReference type="InterPro" id="IPR018089">
    <property type="entry name" value="OMPdecase_AS"/>
</dbReference>
<comment type="function">
    <text evidence="1 9">Catalyzes the decarboxylation of orotidine 5'-monophosphate (OMP) to uridine 5'-monophosphate (UMP).</text>
</comment>
<dbReference type="EMBL" id="NVQC01000028">
    <property type="protein sequence ID" value="PTL35163.1"/>
    <property type="molecule type" value="Genomic_DNA"/>
</dbReference>
<evidence type="ECO:0000256" key="3">
    <source>
        <dbReference type="ARBA" id="ARBA00011738"/>
    </source>
</evidence>
<dbReference type="OrthoDB" id="9806203at2"/>
<dbReference type="UniPathway" id="UPA00070">
    <property type="reaction ID" value="UER00120"/>
</dbReference>
<keyword evidence="15" id="KW-1185">Reference proteome</keyword>
<dbReference type="HAMAP" id="MF_01200_B">
    <property type="entry name" value="OMPdecase_type1_B"/>
    <property type="match status" value="1"/>
</dbReference>
<comment type="caution">
    <text evidence="14">The sequence shown here is derived from an EMBL/GenBank/DDBJ whole genome shotgun (WGS) entry which is preliminary data.</text>
</comment>
<sequence>MHKTPELIVALDVGDLASASALVEQLYPTVTLFKVGLQLFTAEGPLAVEVVRQRGGAVFLDLKLHDIPNTVAGAVREAARLGAAMCTLHASGGRSMLQAATAAVAASGSPMRLLAVTVLTSLDSRGLEEVVGSKLDLTAQVVRLASLAQEAGLDGVVASPHEIGLLRATLGPSLCLVIPGIRPAWAAADDQRRVMTPHDATVAGADYLVIGRPITAATDPAKATRRILDELKAVAEDDTGSF</sequence>
<feature type="binding site" evidence="9 11">
    <location>
        <position position="191"/>
    </location>
    <ligand>
        <name>substrate</name>
    </ligand>
</feature>
<comment type="subunit">
    <text evidence="3 9">Homodimer.</text>
</comment>
<comment type="pathway">
    <text evidence="2 9 12">Pyrimidine metabolism; UMP biosynthesis via de novo pathway; UMP from orotate: step 2/2.</text>
</comment>
<dbReference type="GO" id="GO:0044205">
    <property type="term" value="P:'de novo' UMP biosynthetic process"/>
    <property type="evidence" value="ECO:0007669"/>
    <property type="project" value="UniProtKB-UniRule"/>
</dbReference>
<dbReference type="PANTHER" id="PTHR32119:SF2">
    <property type="entry name" value="OROTIDINE 5'-PHOSPHATE DECARBOXYLASE"/>
    <property type="match status" value="1"/>
</dbReference>
<evidence type="ECO:0000256" key="4">
    <source>
        <dbReference type="ARBA" id="ARBA00022793"/>
    </source>
</evidence>
<feature type="binding site" evidence="9 11">
    <location>
        <position position="211"/>
    </location>
    <ligand>
        <name>substrate</name>
    </ligand>
</feature>
<comment type="similarity">
    <text evidence="8 9">Belongs to the OMP decarboxylase family. Type 1 subfamily.</text>
</comment>
<feature type="active site" description="For OMPdecase activity" evidence="10">
    <location>
        <position position="61"/>
    </location>
</feature>
<evidence type="ECO:0000256" key="11">
    <source>
        <dbReference type="PIRSR" id="PIRSR614732-2"/>
    </source>
</evidence>
<dbReference type="InterPro" id="IPR001754">
    <property type="entry name" value="OMPdeCOase_dom"/>
</dbReference>
<dbReference type="InterPro" id="IPR013785">
    <property type="entry name" value="Aldolase_TIM"/>
</dbReference>
<reference evidence="15" key="2">
    <citation type="journal article" date="2018" name="Environ. Microbiol.">
        <title>Bloom of a denitrifying methanotroph, 'Candidatus Methylomirabilis limnetica', in a deep stratified lake.</title>
        <authorList>
            <person name="Graf J.S."/>
            <person name="Mayr M.J."/>
            <person name="Marchant H.K."/>
            <person name="Tienken D."/>
            <person name="Hach P.F."/>
            <person name="Brand A."/>
            <person name="Schubert C.J."/>
            <person name="Kuypers M.M."/>
            <person name="Milucka J."/>
        </authorList>
    </citation>
    <scope>NUCLEOTIDE SEQUENCE [LARGE SCALE GENOMIC DNA]</scope>
    <source>
        <strain evidence="15">Zug</strain>
    </source>
</reference>
<accession>A0A2T4TVM2</accession>
<dbReference type="GO" id="GO:0004590">
    <property type="term" value="F:orotidine-5'-phosphate decarboxylase activity"/>
    <property type="evidence" value="ECO:0007669"/>
    <property type="project" value="UniProtKB-UniRule"/>
</dbReference>
<dbReference type="PANTHER" id="PTHR32119">
    <property type="entry name" value="OROTIDINE 5'-PHOSPHATE DECARBOXYLASE"/>
    <property type="match status" value="1"/>
</dbReference>
<feature type="binding site" evidence="9 11">
    <location>
        <position position="120"/>
    </location>
    <ligand>
        <name>substrate</name>
    </ligand>
</feature>
<evidence type="ECO:0000256" key="10">
    <source>
        <dbReference type="PIRSR" id="PIRSR614732-1"/>
    </source>
</evidence>
<comment type="catalytic activity">
    <reaction evidence="7 9 12">
        <text>orotidine 5'-phosphate + H(+) = UMP + CO2</text>
        <dbReference type="Rhea" id="RHEA:11596"/>
        <dbReference type="ChEBI" id="CHEBI:15378"/>
        <dbReference type="ChEBI" id="CHEBI:16526"/>
        <dbReference type="ChEBI" id="CHEBI:57538"/>
        <dbReference type="ChEBI" id="CHEBI:57865"/>
        <dbReference type="EC" id="4.1.1.23"/>
    </reaction>
</comment>
<dbReference type="CDD" id="cd04725">
    <property type="entry name" value="OMP_decarboxylase_like"/>
    <property type="match status" value="1"/>
</dbReference>
<dbReference type="InterPro" id="IPR047596">
    <property type="entry name" value="OMPdecase_bac"/>
</dbReference>
<dbReference type="SMART" id="SM00934">
    <property type="entry name" value="OMPdecase"/>
    <property type="match status" value="1"/>
</dbReference>
<gene>
    <name evidence="9" type="primary">pyrF</name>
    <name evidence="14" type="ORF">CLG94_10665</name>
</gene>
<evidence type="ECO:0000256" key="7">
    <source>
        <dbReference type="ARBA" id="ARBA00049157"/>
    </source>
</evidence>
<feature type="binding site" evidence="9">
    <location>
        <begin position="61"/>
        <end position="70"/>
    </location>
    <ligand>
        <name>substrate</name>
    </ligand>
</feature>
<feature type="binding site" evidence="9 11">
    <location>
        <position position="182"/>
    </location>
    <ligand>
        <name>substrate</name>
    </ligand>
</feature>
<proteinExistence type="inferred from homology"/>
<dbReference type="PROSITE" id="PS00156">
    <property type="entry name" value="OMPDECASE"/>
    <property type="match status" value="1"/>
</dbReference>
<dbReference type="FunFam" id="3.20.20.70:FF:000015">
    <property type="entry name" value="Orotidine 5'-phosphate decarboxylase"/>
    <property type="match status" value="1"/>
</dbReference>
<feature type="binding site" evidence="9 11">
    <location>
        <position position="34"/>
    </location>
    <ligand>
        <name>substrate</name>
    </ligand>
</feature>
<feature type="binding site" evidence="9 11">
    <location>
        <position position="12"/>
    </location>
    <ligand>
        <name>substrate</name>
    </ligand>
</feature>
<evidence type="ECO:0000256" key="2">
    <source>
        <dbReference type="ARBA" id="ARBA00004861"/>
    </source>
</evidence>
<keyword evidence="5 9" id="KW-0665">Pyrimidine biosynthesis</keyword>
<evidence type="ECO:0000313" key="14">
    <source>
        <dbReference type="EMBL" id="PTL35163.1"/>
    </source>
</evidence>
<name>A0A2T4TVM2_9BACT</name>
<dbReference type="InterPro" id="IPR014732">
    <property type="entry name" value="OMPdecase"/>
</dbReference>
<dbReference type="EC" id="4.1.1.23" evidence="9"/>
<dbReference type="NCBIfam" id="TIGR01740">
    <property type="entry name" value="pyrF"/>
    <property type="match status" value="1"/>
</dbReference>
<evidence type="ECO:0000256" key="6">
    <source>
        <dbReference type="ARBA" id="ARBA00023239"/>
    </source>
</evidence>
<feature type="active site" description="Proton donor" evidence="9">
    <location>
        <position position="63"/>
    </location>
</feature>
<dbReference type="Pfam" id="PF00215">
    <property type="entry name" value="OMPdecase"/>
    <property type="match status" value="1"/>
</dbReference>
<dbReference type="SUPFAM" id="SSF51366">
    <property type="entry name" value="Ribulose-phoshate binding barrel"/>
    <property type="match status" value="1"/>
</dbReference>
<dbReference type="InterPro" id="IPR011060">
    <property type="entry name" value="RibuloseP-bd_barrel"/>
</dbReference>
<dbReference type="NCBIfam" id="NF001273">
    <property type="entry name" value="PRK00230.1"/>
    <property type="match status" value="1"/>
</dbReference>
<feature type="active site" description="For OMPdecase activity" evidence="10">
    <location>
        <position position="66"/>
    </location>
</feature>
<evidence type="ECO:0000259" key="13">
    <source>
        <dbReference type="SMART" id="SM00934"/>
    </source>
</evidence>
<dbReference type="GO" id="GO:0006207">
    <property type="term" value="P:'de novo' pyrimidine nucleobase biosynthetic process"/>
    <property type="evidence" value="ECO:0007669"/>
    <property type="project" value="InterPro"/>
</dbReference>
<dbReference type="Gene3D" id="3.20.20.70">
    <property type="entry name" value="Aldolase class I"/>
    <property type="match status" value="1"/>
</dbReference>
<evidence type="ECO:0000256" key="5">
    <source>
        <dbReference type="ARBA" id="ARBA00022975"/>
    </source>
</evidence>
<keyword evidence="6 9" id="KW-0456">Lyase</keyword>
<evidence type="ECO:0000256" key="8">
    <source>
        <dbReference type="ARBA" id="ARBA00061012"/>
    </source>
</evidence>
<feature type="domain" description="Orotidine 5'-phosphate decarboxylase" evidence="13">
    <location>
        <begin position="6"/>
        <end position="227"/>
    </location>
</feature>
<protein>
    <recommendedName>
        <fullName evidence="9">Orotidine 5'-phosphate decarboxylase</fullName>
        <ecNumber evidence="9">4.1.1.23</ecNumber>
    </recommendedName>
    <alternativeName>
        <fullName evidence="9">OMP decarboxylase</fullName>
        <shortName evidence="9">OMPDCase</shortName>
        <shortName evidence="9">OMPdecase</shortName>
    </alternativeName>
</protein>
<dbReference type="AlphaFoldDB" id="A0A2T4TVM2"/>
<dbReference type="GO" id="GO:0005829">
    <property type="term" value="C:cytosol"/>
    <property type="evidence" value="ECO:0007669"/>
    <property type="project" value="TreeGrafter"/>
</dbReference>
<evidence type="ECO:0000256" key="1">
    <source>
        <dbReference type="ARBA" id="ARBA00002356"/>
    </source>
</evidence>
<keyword evidence="4 9" id="KW-0210">Decarboxylase</keyword>
<feature type="active site" description="For OMPdecase activity" evidence="10">
    <location>
        <position position="63"/>
    </location>
</feature>
<dbReference type="RefSeq" id="WP_107563407.1">
    <property type="nucleotide sequence ID" value="NZ_NVQC01000028.1"/>
</dbReference>